<keyword evidence="2" id="KW-1185">Reference proteome</keyword>
<evidence type="ECO:0000313" key="2">
    <source>
        <dbReference type="Proteomes" id="UP000837803"/>
    </source>
</evidence>
<sequence>MLDAAYALLGNVLVDADLTIDAPGGGRIRLTHSPSDDRVLLVQCSDESALLDTFQLASQLGLVQFNPRALRQLRNPLLQQVDIVVNDKLLLRWPSNKLPQVKSLRGVLKLIRQRRG</sequence>
<name>A0ABN8F869_9BACT</name>
<accession>A0ABN8F869</accession>
<reference evidence="1" key="1">
    <citation type="submission" date="2021-12" db="EMBL/GenBank/DDBJ databases">
        <authorList>
            <person name="Rodrigo-Torres L."/>
            <person name="Arahal R. D."/>
            <person name="Lucena T."/>
        </authorList>
    </citation>
    <scope>NUCLEOTIDE SEQUENCE</scope>
    <source>
        <strain evidence="1">CECT 8419</strain>
    </source>
</reference>
<dbReference type="Proteomes" id="UP000837803">
    <property type="component" value="Unassembled WGS sequence"/>
</dbReference>
<dbReference type="RefSeq" id="WP_238750406.1">
    <property type="nucleotide sequence ID" value="NZ_CAKLPZ010000001.1"/>
</dbReference>
<dbReference type="EMBL" id="CAKLPZ010000001">
    <property type="protein sequence ID" value="CAH1000354.1"/>
    <property type="molecule type" value="Genomic_DNA"/>
</dbReference>
<evidence type="ECO:0000313" key="1">
    <source>
        <dbReference type="EMBL" id="CAH1000354.1"/>
    </source>
</evidence>
<proteinExistence type="predicted"/>
<gene>
    <name evidence="1" type="ORF">LEM8419_01507</name>
</gene>
<organism evidence="1 2">
    <name type="scientific">Neolewinella maritima</name>
    <dbReference type="NCBI Taxonomy" id="1383882"/>
    <lineage>
        <taxon>Bacteria</taxon>
        <taxon>Pseudomonadati</taxon>
        <taxon>Bacteroidota</taxon>
        <taxon>Saprospiria</taxon>
        <taxon>Saprospirales</taxon>
        <taxon>Lewinellaceae</taxon>
        <taxon>Neolewinella</taxon>
    </lineage>
</organism>
<comment type="caution">
    <text evidence="1">The sequence shown here is derived from an EMBL/GenBank/DDBJ whole genome shotgun (WGS) entry which is preliminary data.</text>
</comment>
<protein>
    <submittedName>
        <fullName evidence="1">Uncharacterized protein</fullName>
    </submittedName>
</protein>